<keyword evidence="3" id="KW-0949">S-adenosyl-L-methionine</keyword>
<dbReference type="PANTHER" id="PTHR21392:SF0">
    <property type="entry name" value="TRNA-URIDINE AMINOCARBOXYPROPYLTRANSFERASE 2"/>
    <property type="match status" value="1"/>
</dbReference>
<dbReference type="Proteomes" id="UP001530315">
    <property type="component" value="Unassembled WGS sequence"/>
</dbReference>
<evidence type="ECO:0000259" key="8">
    <source>
        <dbReference type="SMART" id="SM01144"/>
    </source>
</evidence>
<name>A0ABD3MGU8_9STRA</name>
<evidence type="ECO:0000313" key="10">
    <source>
        <dbReference type="Proteomes" id="UP001530315"/>
    </source>
</evidence>
<feature type="region of interest" description="Disordered" evidence="7">
    <location>
        <begin position="358"/>
        <end position="377"/>
    </location>
</feature>
<protein>
    <recommendedName>
        <fullName evidence="1">tRNA-uridine aminocarboxypropyltransferase</fullName>
        <ecNumber evidence="1">2.5.1.25</ecNumber>
    </recommendedName>
</protein>
<dbReference type="AlphaFoldDB" id="A0ABD3MGU8"/>
<dbReference type="Pfam" id="PF03942">
    <property type="entry name" value="DTW"/>
    <property type="match status" value="1"/>
</dbReference>
<organism evidence="9 10">
    <name type="scientific">Stephanodiscus triporus</name>
    <dbReference type="NCBI Taxonomy" id="2934178"/>
    <lineage>
        <taxon>Eukaryota</taxon>
        <taxon>Sar</taxon>
        <taxon>Stramenopiles</taxon>
        <taxon>Ochrophyta</taxon>
        <taxon>Bacillariophyta</taxon>
        <taxon>Coscinodiscophyceae</taxon>
        <taxon>Thalassiosirophycidae</taxon>
        <taxon>Stephanodiscales</taxon>
        <taxon>Stephanodiscaceae</taxon>
        <taxon>Stephanodiscus</taxon>
    </lineage>
</organism>
<keyword evidence="2" id="KW-0808">Transferase</keyword>
<dbReference type="EC" id="2.5.1.25" evidence="1"/>
<evidence type="ECO:0000256" key="4">
    <source>
        <dbReference type="ARBA" id="ARBA00022694"/>
    </source>
</evidence>
<evidence type="ECO:0000256" key="3">
    <source>
        <dbReference type="ARBA" id="ARBA00022691"/>
    </source>
</evidence>
<evidence type="ECO:0000256" key="2">
    <source>
        <dbReference type="ARBA" id="ARBA00022679"/>
    </source>
</evidence>
<dbReference type="GO" id="GO:0008033">
    <property type="term" value="P:tRNA processing"/>
    <property type="evidence" value="ECO:0007669"/>
    <property type="project" value="UniProtKB-KW"/>
</dbReference>
<evidence type="ECO:0000256" key="1">
    <source>
        <dbReference type="ARBA" id="ARBA00012386"/>
    </source>
</evidence>
<evidence type="ECO:0000256" key="6">
    <source>
        <dbReference type="ARBA" id="ARBA00048718"/>
    </source>
</evidence>
<dbReference type="PANTHER" id="PTHR21392">
    <property type="entry name" value="TRNA-URIDINE AMINOCARBOXYPROPYLTRANSFERASE 2"/>
    <property type="match status" value="1"/>
</dbReference>
<sequence>MAVAGSGDDRAAESGSAKTPVEVYRDRFQSPRTLYPTEDIAKSTVGAQSGQQTTKRPVCQGCNFPSRTCVCPSLPPKPLHTLFRKCRILVMQHPHELRRKNRSLPLVELCMFGGSRSEGKERTEGSVEVKNKTYTPGHERDFVMKTIVGRRFGDNCDIDVMKILHDPNEVVVLVFPHKQAMGLEEGLCLAEERCGIDHNDVKKNDCQDSDSSKVIDSDASLLHKKMTLIFIDATWKHAKEMETANEDAGQWPENLIRVQMTPTSAGNCNVHVNDSTGERGGGDTERQAKHDINEGGQFIERRFHIRTPPSPDHLSTAESIAWIASRVENNPQIYESIMNALDYMVEIWRGFTTSPDKISRRGKFKMSQKKLKISQSP</sequence>
<feature type="compositionally biased region" description="Basic residues" evidence="7">
    <location>
        <begin position="360"/>
        <end position="377"/>
    </location>
</feature>
<dbReference type="EMBL" id="JALLAZ020001803">
    <property type="protein sequence ID" value="KAL3763336.1"/>
    <property type="molecule type" value="Genomic_DNA"/>
</dbReference>
<evidence type="ECO:0000256" key="7">
    <source>
        <dbReference type="SAM" id="MobiDB-lite"/>
    </source>
</evidence>
<comment type="caution">
    <text evidence="9">The sequence shown here is derived from an EMBL/GenBank/DDBJ whole genome shotgun (WGS) entry which is preliminary data.</text>
</comment>
<keyword evidence="4" id="KW-0819">tRNA processing</keyword>
<comment type="similarity">
    <text evidence="5">Belongs to the TDD superfamily. DTWD2 family.</text>
</comment>
<reference evidence="9 10" key="1">
    <citation type="submission" date="2024-10" db="EMBL/GenBank/DDBJ databases">
        <title>Updated reference genomes for cyclostephanoid diatoms.</title>
        <authorList>
            <person name="Roberts W.R."/>
            <person name="Alverson A.J."/>
        </authorList>
    </citation>
    <scope>NUCLEOTIDE SEQUENCE [LARGE SCALE GENOMIC DNA]</scope>
    <source>
        <strain evidence="9 10">AJA276-08</strain>
    </source>
</reference>
<dbReference type="SMART" id="SM01144">
    <property type="entry name" value="DTW"/>
    <property type="match status" value="1"/>
</dbReference>
<dbReference type="InterPro" id="IPR039262">
    <property type="entry name" value="DTWD2/TAPT"/>
</dbReference>
<keyword evidence="10" id="KW-1185">Reference proteome</keyword>
<dbReference type="InterPro" id="IPR005636">
    <property type="entry name" value="DTW"/>
</dbReference>
<evidence type="ECO:0000313" key="9">
    <source>
        <dbReference type="EMBL" id="KAL3763336.1"/>
    </source>
</evidence>
<proteinExistence type="inferred from homology"/>
<feature type="domain" description="DTW" evidence="8">
    <location>
        <begin position="55"/>
        <end position="353"/>
    </location>
</feature>
<accession>A0ABD3MGU8</accession>
<evidence type="ECO:0000256" key="5">
    <source>
        <dbReference type="ARBA" id="ARBA00034489"/>
    </source>
</evidence>
<gene>
    <name evidence="9" type="ORF">ACHAW5_011003</name>
</gene>
<feature type="region of interest" description="Disordered" evidence="7">
    <location>
        <begin position="1"/>
        <end position="23"/>
    </location>
</feature>
<dbReference type="GO" id="GO:0016432">
    <property type="term" value="F:tRNA-uridine aminocarboxypropyltransferase activity"/>
    <property type="evidence" value="ECO:0007669"/>
    <property type="project" value="UniProtKB-EC"/>
</dbReference>
<comment type="catalytic activity">
    <reaction evidence="6">
        <text>a uridine in tRNA + S-adenosyl-L-methionine = a 3-[(3S)-3-amino-3-carboxypropyl]uridine in tRNA + S-methyl-5'-thioadenosine + H(+)</text>
        <dbReference type="Rhea" id="RHEA:62432"/>
        <dbReference type="Rhea" id="RHEA-COMP:13339"/>
        <dbReference type="Rhea" id="RHEA-COMP:16092"/>
        <dbReference type="ChEBI" id="CHEBI:15378"/>
        <dbReference type="ChEBI" id="CHEBI:17509"/>
        <dbReference type="ChEBI" id="CHEBI:59789"/>
        <dbReference type="ChEBI" id="CHEBI:65315"/>
        <dbReference type="ChEBI" id="CHEBI:82930"/>
        <dbReference type="EC" id="2.5.1.25"/>
    </reaction>
</comment>